<evidence type="ECO:0000256" key="1">
    <source>
        <dbReference type="ARBA" id="ARBA00006974"/>
    </source>
</evidence>
<comment type="similarity">
    <text evidence="1">Belongs to the ARG7 family.</text>
</comment>
<dbReference type="GO" id="GO:0009733">
    <property type="term" value="P:response to auxin"/>
    <property type="evidence" value="ECO:0007669"/>
    <property type="project" value="InterPro"/>
</dbReference>
<dbReference type="OrthoDB" id="1840940at2759"/>
<accession>A0A9Q0QTM1</accession>
<comment type="caution">
    <text evidence="2">The sequence shown here is derived from an EMBL/GenBank/DDBJ whole genome shotgun (WGS) entry which is preliminary data.</text>
</comment>
<name>A0A9Q0QTM1_9MAGN</name>
<dbReference type="EMBL" id="JAMYWD010000005">
    <property type="protein sequence ID" value="KAJ4971385.1"/>
    <property type="molecule type" value="Genomic_DNA"/>
</dbReference>
<dbReference type="PANTHER" id="PTHR31374:SF9">
    <property type="entry name" value="AUXIN-RESPONSIVE FAMILY PROTEIN"/>
    <property type="match status" value="1"/>
</dbReference>
<keyword evidence="3" id="KW-1185">Reference proteome</keyword>
<protein>
    <submittedName>
        <fullName evidence="2">Uncharacterized protein</fullName>
    </submittedName>
</protein>
<evidence type="ECO:0000313" key="3">
    <source>
        <dbReference type="Proteomes" id="UP001141806"/>
    </source>
</evidence>
<dbReference type="InterPro" id="IPR003676">
    <property type="entry name" value="SAUR_fam"/>
</dbReference>
<dbReference type="Pfam" id="PF02519">
    <property type="entry name" value="Auxin_inducible"/>
    <property type="match status" value="1"/>
</dbReference>
<organism evidence="2 3">
    <name type="scientific">Protea cynaroides</name>
    <dbReference type="NCBI Taxonomy" id="273540"/>
    <lineage>
        <taxon>Eukaryota</taxon>
        <taxon>Viridiplantae</taxon>
        <taxon>Streptophyta</taxon>
        <taxon>Embryophyta</taxon>
        <taxon>Tracheophyta</taxon>
        <taxon>Spermatophyta</taxon>
        <taxon>Magnoliopsida</taxon>
        <taxon>Proteales</taxon>
        <taxon>Proteaceae</taxon>
        <taxon>Protea</taxon>
    </lineage>
</organism>
<evidence type="ECO:0000313" key="2">
    <source>
        <dbReference type="EMBL" id="KAJ4971385.1"/>
    </source>
</evidence>
<gene>
    <name evidence="2" type="ORF">NE237_004484</name>
</gene>
<reference evidence="2" key="1">
    <citation type="journal article" date="2023" name="Plant J.">
        <title>The genome of the king protea, Protea cynaroides.</title>
        <authorList>
            <person name="Chang J."/>
            <person name="Duong T.A."/>
            <person name="Schoeman C."/>
            <person name="Ma X."/>
            <person name="Roodt D."/>
            <person name="Barker N."/>
            <person name="Li Z."/>
            <person name="Van de Peer Y."/>
            <person name="Mizrachi E."/>
        </authorList>
    </citation>
    <scope>NUCLEOTIDE SEQUENCE</scope>
    <source>
        <tissue evidence="2">Young leaves</tissue>
    </source>
</reference>
<dbReference type="Proteomes" id="UP001141806">
    <property type="component" value="Unassembled WGS sequence"/>
</dbReference>
<sequence length="129" mass="15049">MSMMNGRMLQASLRKWRLGTKEIPWEIYHEQSCCPWALWPRIHNDEFIPKDVPKGHLVVYVGEGYKRFVIKVTLLKHPLFRALLDQAQDEYGFTPDSKLCIPCDEIIFLGVVQCCTNTPPNQRICRLCL</sequence>
<proteinExistence type="inferred from homology"/>
<dbReference type="AlphaFoldDB" id="A0A9Q0QTM1"/>
<dbReference type="PANTHER" id="PTHR31374">
    <property type="entry name" value="AUXIN-INDUCED PROTEIN-LIKE-RELATED"/>
    <property type="match status" value="1"/>
</dbReference>